<dbReference type="GO" id="GO:0009307">
    <property type="term" value="P:DNA restriction-modification system"/>
    <property type="evidence" value="ECO:0007669"/>
    <property type="project" value="UniProtKB-KW"/>
</dbReference>
<evidence type="ECO:0000256" key="3">
    <source>
        <dbReference type="ARBA" id="ARBA00023125"/>
    </source>
</evidence>
<dbReference type="SUPFAM" id="SSF116734">
    <property type="entry name" value="DNA methylase specificity domain"/>
    <property type="match status" value="2"/>
</dbReference>
<feature type="domain" description="Type I restriction modification DNA specificity" evidence="4">
    <location>
        <begin position="12"/>
        <end position="195"/>
    </location>
</feature>
<keyword evidence="6" id="KW-1185">Reference proteome</keyword>
<gene>
    <name evidence="5" type="ORF">B0A70_15475</name>
</gene>
<dbReference type="AlphaFoldDB" id="A0A2S7KBC8"/>
<dbReference type="InterPro" id="IPR052021">
    <property type="entry name" value="Type-I_RS_S_subunit"/>
</dbReference>
<proteinExistence type="inferred from homology"/>
<dbReference type="GO" id="GO:0003677">
    <property type="term" value="F:DNA binding"/>
    <property type="evidence" value="ECO:0007669"/>
    <property type="project" value="UniProtKB-KW"/>
</dbReference>
<dbReference type="Gene3D" id="3.90.220.20">
    <property type="entry name" value="DNA methylase specificity domains"/>
    <property type="match status" value="2"/>
</dbReference>
<name>A0A2S7KBC8_9FLAO</name>
<dbReference type="InterPro" id="IPR044946">
    <property type="entry name" value="Restrct_endonuc_typeI_TRD_sf"/>
</dbReference>
<evidence type="ECO:0000256" key="2">
    <source>
        <dbReference type="ARBA" id="ARBA00022747"/>
    </source>
</evidence>
<dbReference type="Pfam" id="PF01420">
    <property type="entry name" value="Methylase_S"/>
    <property type="match status" value="2"/>
</dbReference>
<organism evidence="5 6">
    <name type="scientific">Chryseobacterium piscicola</name>
    <dbReference type="NCBI Taxonomy" id="551459"/>
    <lineage>
        <taxon>Bacteria</taxon>
        <taxon>Pseudomonadati</taxon>
        <taxon>Bacteroidota</taxon>
        <taxon>Flavobacteriia</taxon>
        <taxon>Flavobacteriales</taxon>
        <taxon>Weeksellaceae</taxon>
        <taxon>Chryseobacterium group</taxon>
        <taxon>Chryseobacterium</taxon>
    </lineage>
</organism>
<evidence type="ECO:0000313" key="5">
    <source>
        <dbReference type="EMBL" id="PQA89846.1"/>
    </source>
</evidence>
<dbReference type="PANTHER" id="PTHR30408:SF12">
    <property type="entry name" value="TYPE I RESTRICTION ENZYME MJAVIII SPECIFICITY SUBUNIT"/>
    <property type="match status" value="1"/>
</dbReference>
<dbReference type="InterPro" id="IPR000055">
    <property type="entry name" value="Restrct_endonuc_typeI_TRD"/>
</dbReference>
<feature type="domain" description="Type I restriction modification DNA specificity" evidence="4">
    <location>
        <begin position="229"/>
        <end position="405"/>
    </location>
</feature>
<evidence type="ECO:0000313" key="6">
    <source>
        <dbReference type="Proteomes" id="UP000238314"/>
    </source>
</evidence>
<dbReference type="REBASE" id="265747">
    <property type="entry name" value="S.Cpi21068ORF15475P"/>
</dbReference>
<comment type="similarity">
    <text evidence="1">Belongs to the type-I restriction system S methylase family.</text>
</comment>
<comment type="caution">
    <text evidence="5">The sequence shown here is derived from an EMBL/GenBank/DDBJ whole genome shotgun (WGS) entry which is preliminary data.</text>
</comment>
<feature type="non-terminal residue" evidence="5">
    <location>
        <position position="1"/>
    </location>
</feature>
<accession>A0A2S7KBC8</accession>
<evidence type="ECO:0000256" key="1">
    <source>
        <dbReference type="ARBA" id="ARBA00010923"/>
    </source>
</evidence>
<dbReference type="Proteomes" id="UP000238314">
    <property type="component" value="Unassembled WGS sequence"/>
</dbReference>
<protein>
    <recommendedName>
        <fullName evidence="4">Type I restriction modification DNA specificity domain-containing protein</fullName>
    </recommendedName>
</protein>
<reference evidence="5 6" key="1">
    <citation type="submission" date="2016-11" db="EMBL/GenBank/DDBJ databases">
        <title>Whole genomes of Flavobacteriaceae.</title>
        <authorList>
            <person name="Stine C."/>
            <person name="Li C."/>
            <person name="Tadesse D."/>
        </authorList>
    </citation>
    <scope>NUCLEOTIDE SEQUENCE [LARGE SCALE GENOMIC DNA]</scope>
    <source>
        <strain evidence="5 6">DSM 21068</strain>
    </source>
</reference>
<dbReference type="EMBL" id="MUGO01000037">
    <property type="protein sequence ID" value="PQA89846.1"/>
    <property type="molecule type" value="Genomic_DNA"/>
</dbReference>
<keyword evidence="3" id="KW-0238">DNA-binding</keyword>
<sequence length="417" mass="48766">VPNLRFPGFEGEWEVKTLGEVMDFKVTNSFSRENLNYEEGTVKNIHYGDIHTKFQTLFNIKNEVVPFLNKEISVRKISEENYCREGDVIFADASEDLNDVGKSIEVVNINGEKLLSGLHTLLARPKENLFYLGFIGYLFKSKQVRTQIQKESQGSKVLSINVGRISKIELSFPDKKEQERIKTLFSLCEERIHTQSKILLHYQSLIQNLRNNIFKQKIRFKNEYGNNFSNWEITRLGIIAEKRISKNKQMQIKTVLSNSASFGIINQSDFFYKEIANQNNINGYYVVEKDDFVYNPRISKEAPVGPISRNKIDIGVMSPLYMVFRFKEGHIDFFEHFFNSNVWHEYMESIANYGARADRMSFSNSDFFEMPILIPNIQEQKRIASFLSRINQKIQTEKVVLEKLEIQKKYLLQQMFV</sequence>
<keyword evidence="2" id="KW-0680">Restriction system</keyword>
<evidence type="ECO:0000259" key="4">
    <source>
        <dbReference type="Pfam" id="PF01420"/>
    </source>
</evidence>
<dbReference type="PANTHER" id="PTHR30408">
    <property type="entry name" value="TYPE-1 RESTRICTION ENZYME ECOKI SPECIFICITY PROTEIN"/>
    <property type="match status" value="1"/>
</dbReference>